<dbReference type="InterPro" id="IPR001647">
    <property type="entry name" value="HTH_TetR"/>
</dbReference>
<keyword evidence="5" id="KW-1185">Reference proteome</keyword>
<organism evidence="4 5">
    <name type="scientific">Subtercola frigoramans</name>
    <dbReference type="NCBI Taxonomy" id="120298"/>
    <lineage>
        <taxon>Bacteria</taxon>
        <taxon>Bacillati</taxon>
        <taxon>Actinomycetota</taxon>
        <taxon>Actinomycetes</taxon>
        <taxon>Micrococcales</taxon>
        <taxon>Microbacteriaceae</taxon>
        <taxon>Subtercola</taxon>
    </lineage>
</organism>
<evidence type="ECO:0000313" key="5">
    <source>
        <dbReference type="Proteomes" id="UP000776164"/>
    </source>
</evidence>
<dbReference type="Proteomes" id="UP000776164">
    <property type="component" value="Unassembled WGS sequence"/>
</dbReference>
<dbReference type="EMBL" id="JAFBBU010000001">
    <property type="protein sequence ID" value="MBM7472992.1"/>
    <property type="molecule type" value="Genomic_DNA"/>
</dbReference>
<feature type="DNA-binding region" description="H-T-H motif" evidence="2">
    <location>
        <begin position="38"/>
        <end position="57"/>
    </location>
</feature>
<evidence type="ECO:0000256" key="1">
    <source>
        <dbReference type="ARBA" id="ARBA00023125"/>
    </source>
</evidence>
<accession>A0ABS2L7B4</accession>
<evidence type="ECO:0000256" key="2">
    <source>
        <dbReference type="PROSITE-ProRule" id="PRU00335"/>
    </source>
</evidence>
<dbReference type="RefSeq" id="WP_205110116.1">
    <property type="nucleotide sequence ID" value="NZ_BAAAHT010000003.1"/>
</dbReference>
<reference evidence="4 5" key="1">
    <citation type="submission" date="2021-01" db="EMBL/GenBank/DDBJ databases">
        <title>Sequencing the genomes of 1000 actinobacteria strains.</title>
        <authorList>
            <person name="Klenk H.-P."/>
        </authorList>
    </citation>
    <scope>NUCLEOTIDE SEQUENCE [LARGE SCALE GENOMIC DNA]</scope>
    <source>
        <strain evidence="4 5">DSM 13057</strain>
    </source>
</reference>
<dbReference type="PROSITE" id="PS50977">
    <property type="entry name" value="HTH_TETR_2"/>
    <property type="match status" value="1"/>
</dbReference>
<keyword evidence="1 2" id="KW-0238">DNA-binding</keyword>
<sequence>MTEPKPSDAAAGESQPRRQQLLENIIGYVLENGVSQLTLRALAQAAGSNNRMLLYYFGSRENVIVAALAGAEDRFPGMRAIIPNLDDQSIPLDTRLFDAWQTIADPLNRPFHRLFFEIFGIAGFQHQQFTDLLTAISTEWVAHVAAAFEHEGVPDAVALVFAHEFVALWRGLQATLLSMGDEDLVNRAAIDATTALLARVRLAVV</sequence>
<name>A0ABS2L7B4_9MICO</name>
<dbReference type="SUPFAM" id="SSF46689">
    <property type="entry name" value="Homeodomain-like"/>
    <property type="match status" value="1"/>
</dbReference>
<evidence type="ECO:0000259" key="3">
    <source>
        <dbReference type="PROSITE" id="PS50977"/>
    </source>
</evidence>
<proteinExistence type="predicted"/>
<feature type="domain" description="HTH tetR-type" evidence="3">
    <location>
        <begin position="15"/>
        <end position="75"/>
    </location>
</feature>
<gene>
    <name evidence="4" type="ORF">JOE66_002626</name>
</gene>
<evidence type="ECO:0000313" key="4">
    <source>
        <dbReference type="EMBL" id="MBM7472992.1"/>
    </source>
</evidence>
<dbReference type="Gene3D" id="1.10.357.10">
    <property type="entry name" value="Tetracycline Repressor, domain 2"/>
    <property type="match status" value="1"/>
</dbReference>
<comment type="caution">
    <text evidence="4">The sequence shown here is derived from an EMBL/GenBank/DDBJ whole genome shotgun (WGS) entry which is preliminary data.</text>
</comment>
<dbReference type="InterPro" id="IPR009057">
    <property type="entry name" value="Homeodomain-like_sf"/>
</dbReference>
<protein>
    <submittedName>
        <fullName evidence="4">AcrR family transcriptional regulator</fullName>
    </submittedName>
</protein>